<dbReference type="AlphaFoldDB" id="A0A414D3B1"/>
<name>A0A414D3B1_MEDGN</name>
<accession>A0A414D3B1</accession>
<dbReference type="EMBL" id="QSIR01000030">
    <property type="protein sequence ID" value="RHD02848.1"/>
    <property type="molecule type" value="Genomic_DNA"/>
</dbReference>
<dbReference type="RefSeq" id="WP_118044099.1">
    <property type="nucleotide sequence ID" value="NZ_QSIR01000030.1"/>
</dbReference>
<comment type="caution">
    <text evidence="1">The sequence shown here is derived from an EMBL/GenBank/DDBJ whole genome shotgun (WGS) entry which is preliminary data.</text>
</comment>
<protein>
    <submittedName>
        <fullName evidence="1">Uncharacterized protein</fullName>
    </submittedName>
</protein>
<evidence type="ECO:0000313" key="2">
    <source>
        <dbReference type="Proteomes" id="UP000284472"/>
    </source>
</evidence>
<organism evidence="1 2">
    <name type="scientific">Mediterraneibacter gnavus</name>
    <name type="common">Ruminococcus gnavus</name>
    <dbReference type="NCBI Taxonomy" id="33038"/>
    <lineage>
        <taxon>Bacteria</taxon>
        <taxon>Bacillati</taxon>
        <taxon>Bacillota</taxon>
        <taxon>Clostridia</taxon>
        <taxon>Lachnospirales</taxon>
        <taxon>Lachnospiraceae</taxon>
        <taxon>Mediterraneibacter</taxon>
    </lineage>
</organism>
<gene>
    <name evidence="1" type="ORF">DW812_14965</name>
</gene>
<evidence type="ECO:0000313" key="1">
    <source>
        <dbReference type="EMBL" id="RHD02848.1"/>
    </source>
</evidence>
<dbReference type="Proteomes" id="UP000284472">
    <property type="component" value="Unassembled WGS sequence"/>
</dbReference>
<reference evidence="1 2" key="1">
    <citation type="submission" date="2018-08" db="EMBL/GenBank/DDBJ databases">
        <title>A genome reference for cultivated species of the human gut microbiota.</title>
        <authorList>
            <person name="Zou Y."/>
            <person name="Xue W."/>
            <person name="Luo G."/>
        </authorList>
    </citation>
    <scope>NUCLEOTIDE SEQUENCE [LARGE SCALE GENOMIC DNA]</scope>
    <source>
        <strain evidence="1 2">AM32-6</strain>
    </source>
</reference>
<proteinExistence type="predicted"/>
<sequence length="87" mass="10112">MAIRNVLHMSQLKAFEEFLESKGYLIIPTVGAYEVLRAQKPKKDRKPKESPVIVYRKGGAKEHLSIMDKDFYLVNEFLRTKEEVVSK</sequence>